<comment type="caution">
    <text evidence="7">The sequence shown here is derived from an EMBL/GenBank/DDBJ whole genome shotgun (WGS) entry which is preliminary data.</text>
</comment>
<keyword evidence="8" id="KW-1185">Reference proteome</keyword>
<accession>W7U321</accession>
<comment type="similarity">
    <text evidence="2">Belongs to the CIA30 family.</text>
</comment>
<dbReference type="AlphaFoldDB" id="W7U321"/>
<dbReference type="EMBL" id="AZIL01000039">
    <property type="protein sequence ID" value="EWM30188.1"/>
    <property type="molecule type" value="Genomic_DNA"/>
</dbReference>
<evidence type="ECO:0000256" key="2">
    <source>
        <dbReference type="ARBA" id="ARBA00007884"/>
    </source>
</evidence>
<dbReference type="Proteomes" id="UP000019335">
    <property type="component" value="Chromosome 1"/>
</dbReference>
<evidence type="ECO:0000256" key="3">
    <source>
        <dbReference type="ARBA" id="ARBA00023128"/>
    </source>
</evidence>
<dbReference type="GO" id="GO:0006120">
    <property type="term" value="P:mitochondrial electron transport, NADH to ubiquinone"/>
    <property type="evidence" value="ECO:0007669"/>
    <property type="project" value="TreeGrafter"/>
</dbReference>
<dbReference type="InterPro" id="IPR039131">
    <property type="entry name" value="NDUFAF1"/>
</dbReference>
<evidence type="ECO:0000256" key="4">
    <source>
        <dbReference type="ARBA" id="ARBA00023186"/>
    </source>
</evidence>
<evidence type="ECO:0000313" key="7">
    <source>
        <dbReference type="EMBL" id="EWM30188.1"/>
    </source>
</evidence>
<proteinExistence type="inferred from homology"/>
<dbReference type="InterPro" id="IPR013857">
    <property type="entry name" value="NADH-UbQ_OxRdtase-assoc_prot30"/>
</dbReference>
<dbReference type="GO" id="GO:0051082">
    <property type="term" value="F:unfolded protein binding"/>
    <property type="evidence" value="ECO:0007669"/>
    <property type="project" value="TreeGrafter"/>
</dbReference>
<reference evidence="7 8" key="1">
    <citation type="journal article" date="2014" name="Mol. Plant">
        <title>Chromosome Scale Genome Assembly and Transcriptome Profiling of Nannochloropsis gaditana in Nitrogen Depletion.</title>
        <authorList>
            <person name="Corteggiani Carpinelli E."/>
            <person name="Telatin A."/>
            <person name="Vitulo N."/>
            <person name="Forcato C."/>
            <person name="D'Angelo M."/>
            <person name="Schiavon R."/>
            <person name="Vezzi A."/>
            <person name="Giacometti G.M."/>
            <person name="Morosinotto T."/>
            <person name="Valle G."/>
        </authorList>
    </citation>
    <scope>NUCLEOTIDE SEQUENCE [LARGE SCALE GENOMIC DNA]</scope>
    <source>
        <strain evidence="7 8">B-31</strain>
    </source>
</reference>
<dbReference type="OrthoDB" id="42561at2759"/>
<organism evidence="7 8">
    <name type="scientific">Nannochloropsis gaditana</name>
    <dbReference type="NCBI Taxonomy" id="72520"/>
    <lineage>
        <taxon>Eukaryota</taxon>
        <taxon>Sar</taxon>
        <taxon>Stramenopiles</taxon>
        <taxon>Ochrophyta</taxon>
        <taxon>Eustigmatophyceae</taxon>
        <taxon>Eustigmatales</taxon>
        <taxon>Monodopsidaceae</taxon>
        <taxon>Nannochloropsis</taxon>
    </lineage>
</organism>
<dbReference type="InterPro" id="IPR008979">
    <property type="entry name" value="Galactose-bd-like_sf"/>
</dbReference>
<dbReference type="PANTHER" id="PTHR13194:SF18">
    <property type="entry name" value="COMPLEX I INTERMEDIATE-ASSOCIATED PROTEIN 30, MITOCHONDRIAL"/>
    <property type="match status" value="1"/>
</dbReference>
<dbReference type="SUPFAM" id="SSF49785">
    <property type="entry name" value="Galactose-binding domain-like"/>
    <property type="match status" value="1"/>
</dbReference>
<comment type="subcellular location">
    <subcellularLocation>
        <location evidence="1">Mitochondrion</location>
    </subcellularLocation>
</comment>
<name>W7U321_9STRA</name>
<feature type="region of interest" description="Disordered" evidence="5">
    <location>
        <begin position="58"/>
        <end position="95"/>
    </location>
</feature>
<feature type="compositionally biased region" description="Basic and acidic residues" evidence="5">
    <location>
        <begin position="250"/>
        <end position="263"/>
    </location>
</feature>
<evidence type="ECO:0000256" key="5">
    <source>
        <dbReference type="SAM" id="MobiDB-lite"/>
    </source>
</evidence>
<protein>
    <submittedName>
        <fullName evidence="7">NADH:ubiquinone oxidoreductase intermediate-associated protein 30</fullName>
    </submittedName>
</protein>
<keyword evidence="3" id="KW-0496">Mitochondrion</keyword>
<dbReference type="GO" id="GO:0032981">
    <property type="term" value="P:mitochondrial respiratory chain complex I assembly"/>
    <property type="evidence" value="ECO:0007669"/>
    <property type="project" value="TreeGrafter"/>
</dbReference>
<dbReference type="PANTHER" id="PTHR13194">
    <property type="entry name" value="COMPLEX I INTERMEDIATE-ASSOCIATED PROTEIN 30"/>
    <property type="match status" value="1"/>
</dbReference>
<evidence type="ECO:0000259" key="6">
    <source>
        <dbReference type="Pfam" id="PF08547"/>
    </source>
</evidence>
<feature type="compositionally biased region" description="Polar residues" evidence="5">
    <location>
        <begin position="61"/>
        <end position="70"/>
    </location>
</feature>
<feature type="region of interest" description="Disordered" evidence="5">
    <location>
        <begin position="230"/>
        <end position="263"/>
    </location>
</feature>
<evidence type="ECO:0000313" key="8">
    <source>
        <dbReference type="Proteomes" id="UP000019335"/>
    </source>
</evidence>
<dbReference type="GO" id="GO:0005739">
    <property type="term" value="C:mitochondrion"/>
    <property type="evidence" value="ECO:0007669"/>
    <property type="project" value="UniProtKB-SubCell"/>
</dbReference>
<dbReference type="Pfam" id="PF08547">
    <property type="entry name" value="CIA30"/>
    <property type="match status" value="1"/>
</dbReference>
<keyword evidence="4" id="KW-0143">Chaperone</keyword>
<keyword evidence="7" id="KW-0830">Ubiquinone</keyword>
<evidence type="ECO:0000256" key="1">
    <source>
        <dbReference type="ARBA" id="ARBA00004173"/>
    </source>
</evidence>
<feature type="domain" description="NADH:ubiquinone oxidoreductase intermediate-associated protein 30" evidence="6">
    <location>
        <begin position="40"/>
        <end position="214"/>
    </location>
</feature>
<gene>
    <name evidence="7" type="ORF">Naga_100090g6</name>
</gene>
<sequence length="263" mass="28991">MLRHIKELFRIPALQNGVAINKAPLPILSIGNLDNDSSISKLKWSVFTDRSIGGKSEASFEVSTTGNHPINETDGHTGEIRPPSATFSGNLSNMRPAADPTVKRTGYCALKVEMPRSFRVEGYEGLELTVRTDGRSYITNLEVESFFPDELYQGYITGLPGGQWLTIQLPFQDMTLTRLGRMSYIQKELDSTFTLESIGFLIADGKTGPFCLEIANVAAVGRIQCRPLRKPSMSDGNGLKKEKRAGTNLEEDKKTGARSEKSQ</sequence>